<evidence type="ECO:0000259" key="2">
    <source>
        <dbReference type="Pfam" id="PF12773"/>
    </source>
</evidence>
<accession>A0A382AHB7</accession>
<feature type="region of interest" description="Disordered" evidence="1">
    <location>
        <begin position="60"/>
        <end position="79"/>
    </location>
</feature>
<name>A0A382AHB7_9ZZZZ</name>
<gene>
    <name evidence="3" type="ORF">METZ01_LOCUS153633</name>
</gene>
<dbReference type="AlphaFoldDB" id="A0A382AHB7"/>
<feature type="compositionally biased region" description="Polar residues" evidence="1">
    <location>
        <begin position="70"/>
        <end position="79"/>
    </location>
</feature>
<proteinExistence type="predicted"/>
<sequence>MEPCKNCNFENTESSLFCGGCGKEMATLCEGCGTINKNQVFCTNCGQVVSSDLEEIYNPSNLEESENEQSKTAIPSTSTTRLIPEPGKLVDLISISSYAYKENFKSFLVLSLINGIPVLIIGI</sequence>
<feature type="non-terminal residue" evidence="3">
    <location>
        <position position="123"/>
    </location>
</feature>
<reference evidence="3" key="1">
    <citation type="submission" date="2018-05" db="EMBL/GenBank/DDBJ databases">
        <authorList>
            <person name="Lanie J.A."/>
            <person name="Ng W.-L."/>
            <person name="Kazmierczak K.M."/>
            <person name="Andrzejewski T.M."/>
            <person name="Davidsen T.M."/>
            <person name="Wayne K.J."/>
            <person name="Tettelin H."/>
            <person name="Glass J.I."/>
            <person name="Rusch D."/>
            <person name="Podicherti R."/>
            <person name="Tsui H.-C.T."/>
            <person name="Winkler M.E."/>
        </authorList>
    </citation>
    <scope>NUCLEOTIDE SEQUENCE</scope>
</reference>
<feature type="domain" description="DZANK-type" evidence="2">
    <location>
        <begin position="4"/>
        <end position="46"/>
    </location>
</feature>
<evidence type="ECO:0000256" key="1">
    <source>
        <dbReference type="SAM" id="MobiDB-lite"/>
    </source>
</evidence>
<organism evidence="3">
    <name type="scientific">marine metagenome</name>
    <dbReference type="NCBI Taxonomy" id="408172"/>
    <lineage>
        <taxon>unclassified sequences</taxon>
        <taxon>metagenomes</taxon>
        <taxon>ecological metagenomes</taxon>
    </lineage>
</organism>
<evidence type="ECO:0000313" key="3">
    <source>
        <dbReference type="EMBL" id="SVB00779.1"/>
    </source>
</evidence>
<dbReference type="Pfam" id="PF12773">
    <property type="entry name" value="DZR"/>
    <property type="match status" value="1"/>
</dbReference>
<protein>
    <recommendedName>
        <fullName evidence="2">DZANK-type domain-containing protein</fullName>
    </recommendedName>
</protein>
<dbReference type="InterPro" id="IPR025874">
    <property type="entry name" value="DZR"/>
</dbReference>
<dbReference type="EMBL" id="UINC01025352">
    <property type="protein sequence ID" value="SVB00779.1"/>
    <property type="molecule type" value="Genomic_DNA"/>
</dbReference>